<dbReference type="EMBL" id="JBITPR010000043">
    <property type="protein sequence ID" value="MFI7872489.1"/>
    <property type="molecule type" value="Genomic_DNA"/>
</dbReference>
<evidence type="ECO:0000313" key="3">
    <source>
        <dbReference type="Proteomes" id="UP001614264"/>
    </source>
</evidence>
<keyword evidence="3" id="KW-1185">Reference proteome</keyword>
<feature type="region of interest" description="Disordered" evidence="1">
    <location>
        <begin position="106"/>
        <end position="272"/>
    </location>
</feature>
<reference evidence="2 3" key="1">
    <citation type="submission" date="2024-07" db="EMBL/GenBank/DDBJ databases">
        <title>Whole genome sequencing of Prodigiosin pigment-producing Streptomyces salinarius isolated from rhizosphere soil of Arachis hypogaea.</title>
        <authorList>
            <person name="Vidhya A."/>
            <person name="Ramya S."/>
        </authorList>
    </citation>
    <scope>NUCLEOTIDE SEQUENCE [LARGE SCALE GENOMIC DNA]</scope>
    <source>
        <strain evidence="2 3">VRMG2420</strain>
    </source>
</reference>
<gene>
    <name evidence="2" type="ORF">AB4829_18070</name>
</gene>
<organism evidence="2 3">
    <name type="scientific">Streptomyces salinarius</name>
    <dbReference type="NCBI Taxonomy" id="2762598"/>
    <lineage>
        <taxon>Bacteria</taxon>
        <taxon>Bacillati</taxon>
        <taxon>Actinomycetota</taxon>
        <taxon>Actinomycetes</taxon>
        <taxon>Kitasatosporales</taxon>
        <taxon>Streptomycetaceae</taxon>
        <taxon>Streptomyces</taxon>
    </lineage>
</organism>
<protein>
    <recommendedName>
        <fullName evidence="4">Secreted protein</fullName>
    </recommendedName>
</protein>
<proteinExistence type="predicted"/>
<feature type="compositionally biased region" description="Low complexity" evidence="1">
    <location>
        <begin position="137"/>
        <end position="155"/>
    </location>
</feature>
<name>A0ABW8BBV9_9ACTN</name>
<feature type="compositionally biased region" description="Low complexity" evidence="1">
    <location>
        <begin position="200"/>
        <end position="228"/>
    </location>
</feature>
<feature type="compositionally biased region" description="Pro residues" evidence="1">
    <location>
        <begin position="114"/>
        <end position="123"/>
    </location>
</feature>
<feature type="compositionally biased region" description="Low complexity" evidence="1">
    <location>
        <begin position="165"/>
        <end position="178"/>
    </location>
</feature>
<sequence length="303" mass="30199">MIWSAALPGAVLRVLRTAAGRRALHVALLVGGLFMLGLLCGGRAQAADGAPGALEDTVGRVLDVPAQTGSRPETRSPVVRAVRERVVRPVGDVVARTVTEGLEGLEAAVQTDVPPSPLLPAPSGPIDAPDLTEVPDLTDLTDLADPIAPSAPSAPEVQDPRTEPAPRATADPADPADTSGAEDRSGALGSPVVVGGGGPAPAAGYGPKPGLGTAPAAPAAPARTHPAGIAHTEYAPAHPGPTGDPDGALGTASGADQGAPRHGDARAVAPQPRIMFRLVPGAPERADAAGVREPYRDIPVSPA</sequence>
<accession>A0ABW8BBV9</accession>
<evidence type="ECO:0000313" key="2">
    <source>
        <dbReference type="EMBL" id="MFI7872489.1"/>
    </source>
</evidence>
<comment type="caution">
    <text evidence="2">The sequence shown here is derived from an EMBL/GenBank/DDBJ whole genome shotgun (WGS) entry which is preliminary data.</text>
</comment>
<evidence type="ECO:0000256" key="1">
    <source>
        <dbReference type="SAM" id="MobiDB-lite"/>
    </source>
</evidence>
<dbReference type="RefSeq" id="WP_399593180.1">
    <property type="nucleotide sequence ID" value="NZ_JBITPR010000043.1"/>
</dbReference>
<dbReference type="Proteomes" id="UP001614264">
    <property type="component" value="Unassembled WGS sequence"/>
</dbReference>
<evidence type="ECO:0008006" key="4">
    <source>
        <dbReference type="Google" id="ProtNLM"/>
    </source>
</evidence>